<evidence type="ECO:0000313" key="3">
    <source>
        <dbReference type="Proteomes" id="UP001217325"/>
    </source>
</evidence>
<protein>
    <submittedName>
        <fullName evidence="2">Uncharacterized protein</fullName>
    </submittedName>
</protein>
<accession>A0AAW6LXL0</accession>
<evidence type="ECO:0000313" key="2">
    <source>
        <dbReference type="EMBL" id="MDE8649941.1"/>
    </source>
</evidence>
<gene>
    <name evidence="2" type="ORF">PXH69_33800</name>
</gene>
<name>A0AAW6LXL0_RHOSG</name>
<comment type="caution">
    <text evidence="2">The sequence shown here is derived from an EMBL/GenBank/DDBJ whole genome shotgun (WGS) entry which is preliminary data.</text>
</comment>
<reference evidence="2" key="1">
    <citation type="submission" date="2023-02" db="EMBL/GenBank/DDBJ databases">
        <title>A novel hydrolase synthesized by Rhodococcus erythropolis HQ is responsible for the detoxification of Zearalenone.</title>
        <authorList>
            <person name="Hu J."/>
            <person name="Xu J."/>
        </authorList>
    </citation>
    <scope>NUCLEOTIDE SEQUENCE</scope>
    <source>
        <strain evidence="2">HQ</strain>
    </source>
</reference>
<organism evidence="2 3">
    <name type="scientific">Rhodococcus qingshengii</name>
    <dbReference type="NCBI Taxonomy" id="334542"/>
    <lineage>
        <taxon>Bacteria</taxon>
        <taxon>Bacillati</taxon>
        <taxon>Actinomycetota</taxon>
        <taxon>Actinomycetes</taxon>
        <taxon>Mycobacteriales</taxon>
        <taxon>Nocardiaceae</taxon>
        <taxon>Rhodococcus</taxon>
        <taxon>Rhodococcus erythropolis group</taxon>
    </lineage>
</organism>
<dbReference type="Proteomes" id="UP001217325">
    <property type="component" value="Unassembled WGS sequence"/>
</dbReference>
<sequence length="58" mass="6435">MSSPAAESDSPLKTFRFHWKDGHPSTDYQGTSARDALSRNGYGQGVMVGLDYWEPLDT</sequence>
<proteinExistence type="predicted"/>
<evidence type="ECO:0000256" key="1">
    <source>
        <dbReference type="SAM" id="MobiDB-lite"/>
    </source>
</evidence>
<dbReference type="AlphaFoldDB" id="A0AAW6LXL0"/>
<dbReference type="EMBL" id="JARDXE010000039">
    <property type="protein sequence ID" value="MDE8649941.1"/>
    <property type="molecule type" value="Genomic_DNA"/>
</dbReference>
<feature type="region of interest" description="Disordered" evidence="1">
    <location>
        <begin position="1"/>
        <end position="40"/>
    </location>
</feature>
<dbReference type="RefSeq" id="WP_275233095.1">
    <property type="nucleotide sequence ID" value="NZ_JARDXE010000039.1"/>
</dbReference>